<dbReference type="SUPFAM" id="SSF56176">
    <property type="entry name" value="FAD-binding/transporter-associated domain-like"/>
    <property type="match status" value="1"/>
</dbReference>
<dbReference type="RefSeq" id="WP_183340141.1">
    <property type="nucleotide sequence ID" value="NZ_JACHNU010000001.1"/>
</dbReference>
<dbReference type="AlphaFoldDB" id="A0A840ICR1"/>
<dbReference type="InterPro" id="IPR016169">
    <property type="entry name" value="FAD-bd_PCMH_sub2"/>
</dbReference>
<dbReference type="Gene3D" id="3.30.390.50">
    <property type="entry name" value="CO dehydrogenase flavoprotein, C-terminal domain"/>
    <property type="match status" value="1"/>
</dbReference>
<dbReference type="PANTHER" id="PTHR42659:SF2">
    <property type="entry name" value="XANTHINE DEHYDROGENASE SUBUNIT C-RELATED"/>
    <property type="match status" value="1"/>
</dbReference>
<evidence type="ECO:0000256" key="3">
    <source>
        <dbReference type="ARBA" id="ARBA00023002"/>
    </source>
</evidence>
<dbReference type="PANTHER" id="PTHR42659">
    <property type="entry name" value="XANTHINE DEHYDROGENASE SUBUNIT C-RELATED"/>
    <property type="match status" value="1"/>
</dbReference>
<dbReference type="PROSITE" id="PS51387">
    <property type="entry name" value="FAD_PCMH"/>
    <property type="match status" value="1"/>
</dbReference>
<evidence type="ECO:0000313" key="6">
    <source>
        <dbReference type="Proteomes" id="UP000585272"/>
    </source>
</evidence>
<gene>
    <name evidence="5" type="ORF">BDZ31_001303</name>
</gene>
<evidence type="ECO:0000313" key="5">
    <source>
        <dbReference type="EMBL" id="MBB4661730.1"/>
    </source>
</evidence>
<dbReference type="InterPro" id="IPR002346">
    <property type="entry name" value="Mopterin_DH_FAD-bd"/>
</dbReference>
<dbReference type="SMART" id="SM01092">
    <property type="entry name" value="CO_deh_flav_C"/>
    <property type="match status" value="1"/>
</dbReference>
<dbReference type="SUPFAM" id="SSF55447">
    <property type="entry name" value="CO dehydrogenase flavoprotein C-terminal domain-like"/>
    <property type="match status" value="1"/>
</dbReference>
<dbReference type="InterPro" id="IPR005107">
    <property type="entry name" value="CO_DH_flav_C"/>
</dbReference>
<comment type="caution">
    <text evidence="5">The sequence shown here is derived from an EMBL/GenBank/DDBJ whole genome shotgun (WGS) entry which is preliminary data.</text>
</comment>
<sequence length="294" mass="30088">MKPSPVTYHAPATVAEAVGLLAEHGDDAKVLGGGQSLLPLMNLRLAAPARLVDVTRIDGLGAIERRDGAFELGAAVRQAQAEDDAALAAACPLLAAALPHIAHREIRNAGTVCGSLAHGDAAAELPAVALALDAELVVHGPRGVRTVAADGFFRSFLETALEPDELLAVVRLPVAPPGSGAAFHELARRAGDFAIAGVGAQLTMRDGTVTEARVACIGVGAAPVRARAAEQALAGGRADERTIAQAARAAAAELEPSEDLHASAAFRRHAAETLMRRALHEAAARAESNGREAS</sequence>
<organism evidence="5 6">
    <name type="scientific">Conexibacter arvalis</name>
    <dbReference type="NCBI Taxonomy" id="912552"/>
    <lineage>
        <taxon>Bacteria</taxon>
        <taxon>Bacillati</taxon>
        <taxon>Actinomycetota</taxon>
        <taxon>Thermoleophilia</taxon>
        <taxon>Solirubrobacterales</taxon>
        <taxon>Conexibacteraceae</taxon>
        <taxon>Conexibacter</taxon>
    </lineage>
</organism>
<dbReference type="Proteomes" id="UP000585272">
    <property type="component" value="Unassembled WGS sequence"/>
</dbReference>
<keyword evidence="2" id="KW-0274">FAD</keyword>
<proteinExistence type="predicted"/>
<accession>A0A840ICR1</accession>
<keyword evidence="3 5" id="KW-0560">Oxidoreductase</keyword>
<keyword evidence="6" id="KW-1185">Reference proteome</keyword>
<evidence type="ECO:0000256" key="1">
    <source>
        <dbReference type="ARBA" id="ARBA00022630"/>
    </source>
</evidence>
<dbReference type="Gene3D" id="3.30.43.10">
    <property type="entry name" value="Uridine Diphospho-n-acetylenolpyruvylglucosamine Reductase, domain 2"/>
    <property type="match status" value="1"/>
</dbReference>
<dbReference type="EMBL" id="JACHNU010000001">
    <property type="protein sequence ID" value="MBB4661730.1"/>
    <property type="molecule type" value="Genomic_DNA"/>
</dbReference>
<feature type="domain" description="FAD-binding PCMH-type" evidence="4">
    <location>
        <begin position="1"/>
        <end position="177"/>
    </location>
</feature>
<keyword evidence="1" id="KW-0285">Flavoprotein</keyword>
<dbReference type="InterPro" id="IPR016166">
    <property type="entry name" value="FAD-bd_PCMH"/>
</dbReference>
<dbReference type="Pfam" id="PF03450">
    <property type="entry name" value="CO_deh_flav_C"/>
    <property type="match status" value="1"/>
</dbReference>
<dbReference type="EC" id="1.2.7.4" evidence="5"/>
<dbReference type="InterPro" id="IPR051312">
    <property type="entry name" value="Diverse_Substr_Oxidored"/>
</dbReference>
<dbReference type="Gene3D" id="3.30.465.10">
    <property type="match status" value="1"/>
</dbReference>
<reference evidence="5 6" key="1">
    <citation type="submission" date="2020-08" db="EMBL/GenBank/DDBJ databases">
        <title>Genomic Encyclopedia of Archaeal and Bacterial Type Strains, Phase II (KMG-II): from individual species to whole genera.</title>
        <authorList>
            <person name="Goeker M."/>
        </authorList>
    </citation>
    <scope>NUCLEOTIDE SEQUENCE [LARGE SCALE GENOMIC DNA]</scope>
    <source>
        <strain evidence="5 6">DSM 23288</strain>
    </source>
</reference>
<dbReference type="InterPro" id="IPR036683">
    <property type="entry name" value="CO_DH_flav_C_dom_sf"/>
</dbReference>
<evidence type="ECO:0000256" key="2">
    <source>
        <dbReference type="ARBA" id="ARBA00022827"/>
    </source>
</evidence>
<dbReference type="InterPro" id="IPR016167">
    <property type="entry name" value="FAD-bd_PCMH_sub1"/>
</dbReference>
<protein>
    <submittedName>
        <fullName evidence="5">Carbon-monoxide dehydrogenase medium subunit</fullName>
        <ecNumber evidence="5">1.2.7.4</ecNumber>
    </submittedName>
</protein>
<dbReference type="Pfam" id="PF00941">
    <property type="entry name" value="FAD_binding_5"/>
    <property type="match status" value="1"/>
</dbReference>
<name>A0A840ICR1_9ACTN</name>
<dbReference type="GO" id="GO:0071949">
    <property type="term" value="F:FAD binding"/>
    <property type="evidence" value="ECO:0007669"/>
    <property type="project" value="InterPro"/>
</dbReference>
<dbReference type="GO" id="GO:0043885">
    <property type="term" value="F:anaerobic carbon-monoxide dehydrogenase activity"/>
    <property type="evidence" value="ECO:0007669"/>
    <property type="project" value="UniProtKB-EC"/>
</dbReference>
<dbReference type="InterPro" id="IPR036318">
    <property type="entry name" value="FAD-bd_PCMH-like_sf"/>
</dbReference>
<evidence type="ECO:0000259" key="4">
    <source>
        <dbReference type="PROSITE" id="PS51387"/>
    </source>
</evidence>